<sequence length="234" mass="26568">MAFEMFSAAHTAGLAVALIVFTGIILFRKQLRRPALNQALRYGLAVLLLCCEISLQLSYVLEHNWRVGSLPFQLCSLMLLLSAILLITNNKKLYHLVFFLGSMGALQALLTPNLDETFPHFRYFHFFIAHIGIIGAALFITAVERYRPTFRSVFSTLFWLHVLAIPAAITNIISGKTNFMFLARKPGTASLLDILAPWPWYLLQLEVIAFVICLLLFGAVKLLDRIFRSKMRYN</sequence>
<evidence type="ECO:0000313" key="3">
    <source>
        <dbReference type="Proteomes" id="UP000252415"/>
    </source>
</evidence>
<feature type="transmembrane region" description="Helical" evidence="1">
    <location>
        <begin position="6"/>
        <end position="27"/>
    </location>
</feature>
<reference evidence="2 3" key="1">
    <citation type="submission" date="2018-07" db="EMBL/GenBank/DDBJ databases">
        <title>Genomic Encyclopedia of Type Strains, Phase III (KMG-III): the genomes of soil and plant-associated and newly described type strains.</title>
        <authorList>
            <person name="Whitman W."/>
        </authorList>
    </citation>
    <scope>NUCLEOTIDE SEQUENCE [LARGE SCALE GENOMIC DNA]</scope>
    <source>
        <strain evidence="2 3">CECT 7506</strain>
    </source>
</reference>
<evidence type="ECO:0000256" key="1">
    <source>
        <dbReference type="SAM" id="Phobius"/>
    </source>
</evidence>
<feature type="transmembrane region" description="Helical" evidence="1">
    <location>
        <begin position="200"/>
        <end position="223"/>
    </location>
</feature>
<gene>
    <name evidence="2" type="ORF">DFP97_109149</name>
</gene>
<feature type="transmembrane region" description="Helical" evidence="1">
    <location>
        <begin position="153"/>
        <end position="173"/>
    </location>
</feature>
<name>A0A368VYP7_9BACL</name>
<dbReference type="OrthoDB" id="9813172at2"/>
<feature type="transmembrane region" description="Helical" evidence="1">
    <location>
        <begin position="67"/>
        <end position="86"/>
    </location>
</feature>
<proteinExistence type="predicted"/>
<dbReference type="EMBL" id="QPJD01000009">
    <property type="protein sequence ID" value="RCW46504.1"/>
    <property type="molecule type" value="Genomic_DNA"/>
</dbReference>
<comment type="caution">
    <text evidence="2">The sequence shown here is derived from an EMBL/GenBank/DDBJ whole genome shotgun (WGS) entry which is preliminary data.</text>
</comment>
<evidence type="ECO:0000313" key="2">
    <source>
        <dbReference type="EMBL" id="RCW46504.1"/>
    </source>
</evidence>
<accession>A0A368VYP7</accession>
<dbReference type="Proteomes" id="UP000252415">
    <property type="component" value="Unassembled WGS sequence"/>
</dbReference>
<dbReference type="Pfam" id="PF14808">
    <property type="entry name" value="TMEM164"/>
    <property type="match status" value="1"/>
</dbReference>
<dbReference type="AlphaFoldDB" id="A0A368VYP7"/>
<dbReference type="InterPro" id="IPR011737">
    <property type="entry name" value="CHP02206_TP0381"/>
</dbReference>
<protein>
    <submittedName>
        <fullName evidence="2">Putative integral membrane protein (TIGR02206 family)</fullName>
    </submittedName>
</protein>
<feature type="transmembrane region" description="Helical" evidence="1">
    <location>
        <begin position="93"/>
        <end position="111"/>
    </location>
</feature>
<keyword evidence="3" id="KW-1185">Reference proteome</keyword>
<dbReference type="NCBIfam" id="TIGR02206">
    <property type="entry name" value="intg_mem_TP0381"/>
    <property type="match status" value="1"/>
</dbReference>
<keyword evidence="1" id="KW-0812">Transmembrane</keyword>
<keyword evidence="1" id="KW-0472">Membrane</keyword>
<feature type="transmembrane region" description="Helical" evidence="1">
    <location>
        <begin position="39"/>
        <end position="61"/>
    </location>
</feature>
<feature type="transmembrane region" description="Helical" evidence="1">
    <location>
        <begin position="123"/>
        <end position="141"/>
    </location>
</feature>
<dbReference type="RefSeq" id="WP_114381144.1">
    <property type="nucleotide sequence ID" value="NZ_QPJD01000009.1"/>
</dbReference>
<organism evidence="2 3">
    <name type="scientific">Paenibacillus prosopidis</name>
    <dbReference type="NCBI Taxonomy" id="630520"/>
    <lineage>
        <taxon>Bacteria</taxon>
        <taxon>Bacillati</taxon>
        <taxon>Bacillota</taxon>
        <taxon>Bacilli</taxon>
        <taxon>Bacillales</taxon>
        <taxon>Paenibacillaceae</taxon>
        <taxon>Paenibacillus</taxon>
    </lineage>
</organism>
<keyword evidence="1" id="KW-1133">Transmembrane helix</keyword>